<dbReference type="InterPro" id="IPR036179">
    <property type="entry name" value="Ig-like_dom_sf"/>
</dbReference>
<evidence type="ECO:0000256" key="4">
    <source>
        <dbReference type="ARBA" id="ARBA00022530"/>
    </source>
</evidence>
<dbReference type="SMART" id="SM00241">
    <property type="entry name" value="ZP"/>
    <property type="match status" value="1"/>
</dbReference>
<comment type="subcellular location">
    <subcellularLocation>
        <location evidence="1">Cell membrane</location>
        <topology evidence="1">Single-pass type I membrane protein</topology>
    </subcellularLocation>
    <subcellularLocation>
        <location evidence="12">Zona pellucida</location>
    </subcellularLocation>
</comment>
<feature type="domain" description="ZP" evidence="16">
    <location>
        <begin position="424"/>
        <end position="694"/>
    </location>
</feature>
<dbReference type="Gene3D" id="2.60.40.3210">
    <property type="entry name" value="Zona pellucida, ZP-N domain"/>
    <property type="match status" value="1"/>
</dbReference>
<evidence type="ECO:0000256" key="3">
    <source>
        <dbReference type="ARBA" id="ARBA00022525"/>
    </source>
</evidence>
<keyword evidence="11" id="KW-0278">Fertilization</keyword>
<dbReference type="PANTHER" id="PTHR23343">
    <property type="entry name" value="ZONA PELLUCIDA SPERM-BINDING PROTEIN"/>
    <property type="match status" value="1"/>
</dbReference>
<evidence type="ECO:0000256" key="15">
    <source>
        <dbReference type="SAM" id="SignalP"/>
    </source>
</evidence>
<dbReference type="SUPFAM" id="SSF48726">
    <property type="entry name" value="Immunoglobulin"/>
    <property type="match status" value="1"/>
</dbReference>
<evidence type="ECO:0000256" key="1">
    <source>
        <dbReference type="ARBA" id="ARBA00004251"/>
    </source>
</evidence>
<dbReference type="EMBL" id="JBHFQA010000007">
    <property type="protein sequence ID" value="KAL2095760.1"/>
    <property type="molecule type" value="Genomic_DNA"/>
</dbReference>
<dbReference type="InterPro" id="IPR042235">
    <property type="entry name" value="ZP-C_dom"/>
</dbReference>
<dbReference type="Pfam" id="PF00100">
    <property type="entry name" value="Zona_pellucida"/>
    <property type="match status" value="1"/>
</dbReference>
<evidence type="ECO:0000259" key="16">
    <source>
        <dbReference type="PROSITE" id="PS51034"/>
    </source>
</evidence>
<evidence type="ECO:0000313" key="17">
    <source>
        <dbReference type="EMBL" id="KAL2095760.1"/>
    </source>
</evidence>
<keyword evidence="10" id="KW-0325">Glycoprotein</keyword>
<feature type="compositionally biased region" description="Polar residues" evidence="13">
    <location>
        <begin position="702"/>
        <end position="712"/>
    </location>
</feature>
<dbReference type="PANTHER" id="PTHR23343:SF31">
    <property type="entry name" value="ZONA PELLUCIDA SPERM-BINDING PROTEIN 4"/>
    <property type="match status" value="1"/>
</dbReference>
<dbReference type="Gene3D" id="2.60.40.4100">
    <property type="entry name" value="Zona pellucida, ZP-C domain"/>
    <property type="match status" value="1"/>
</dbReference>
<feature type="region of interest" description="Disordered" evidence="13">
    <location>
        <begin position="286"/>
        <end position="309"/>
    </location>
</feature>
<evidence type="ECO:0000256" key="12">
    <source>
        <dbReference type="ARBA" id="ARBA00024183"/>
    </source>
</evidence>
<evidence type="ECO:0000256" key="10">
    <source>
        <dbReference type="ARBA" id="ARBA00023180"/>
    </source>
</evidence>
<dbReference type="InterPro" id="IPR013783">
    <property type="entry name" value="Ig-like_fold"/>
</dbReference>
<dbReference type="Gene3D" id="2.60.40.10">
    <property type="entry name" value="Immunoglobulins"/>
    <property type="match status" value="1"/>
</dbReference>
<evidence type="ECO:0000256" key="13">
    <source>
        <dbReference type="SAM" id="MobiDB-lite"/>
    </source>
</evidence>
<dbReference type="InterPro" id="IPR055356">
    <property type="entry name" value="ZP-N"/>
</dbReference>
<keyword evidence="18" id="KW-1185">Reference proteome</keyword>
<comment type="caution">
    <text evidence="17">The sequence shown here is derived from an EMBL/GenBank/DDBJ whole genome shotgun (WGS) entry which is preliminary data.</text>
</comment>
<dbReference type="InterPro" id="IPR001507">
    <property type="entry name" value="ZP_dom"/>
</dbReference>
<dbReference type="Pfam" id="PF07686">
    <property type="entry name" value="V-set"/>
    <property type="match status" value="1"/>
</dbReference>
<feature type="chain" id="PRO_5044853290" description="ZP domain-containing protein" evidence="15">
    <location>
        <begin position="25"/>
        <end position="721"/>
    </location>
</feature>
<keyword evidence="15" id="KW-0732">Signal</keyword>
<evidence type="ECO:0000256" key="2">
    <source>
        <dbReference type="ARBA" id="ARBA00022475"/>
    </source>
</evidence>
<name>A0ABD1K9D1_9TELE</name>
<proteinExistence type="predicted"/>
<keyword evidence="8 14" id="KW-0472">Membrane</keyword>
<dbReference type="InterPro" id="IPR051148">
    <property type="entry name" value="Zona_Pellucida_Domain_gp"/>
</dbReference>
<dbReference type="InterPro" id="IPR048290">
    <property type="entry name" value="ZP_chr"/>
</dbReference>
<evidence type="ECO:0000256" key="5">
    <source>
        <dbReference type="ARBA" id="ARBA00022685"/>
    </source>
</evidence>
<sequence>MCLKCAIRCVGWIVFFGFLIPTFGQKHCSTGCREMTVTGSLESTVMLPCSFDNTSTGPVLWSKGEDLVRITNSHQVAFLNHKMGRVVVFPNLSLRGNFSISINQLQAPDMGEYCCERAKLCRRVHIKQAAGPTAETHQEGTRDITKTSGMNSVPIGIYIIIAATIILIAFIIACFCMLKNKWICVNRSEYTIDDKANTVSTTPANAQVSTMPSAPPYPHGPPLTQRNHPQERGDSSENNLRERHMVKRKNPQQQALNAPTPPQGFAHFSTDLQRGAVTVHRGDSIIYENDDHDPGHQQQGASLATHSQRDNRFPQNQTVHVSQPNYANQSEIHKAHQPVKAVEKGGQSNGFTLAFDRPIMSESLRFKLFILIFVALHDKCYSTEGSDLKEDLNQNGETAEGSVGLPILNGMQLMSLKEKHSLSYCDKEGFHIIIQTNVTVPFLDLGTVHVAYNRSIPCKPKFRSSQSVIFQFPITGCGTKIKLFGGHISYWVNIVGAKVFDLKHGSIFRDPPFKLTVKCTYTLHGTATLRTEVQKPITIQPSTMKNEGLLRTGIRFAKDVSYSLFHKNSDSSKYTLGDPVFTDVFLLKQEDMDLVLCLRDCWATPTSDPQDHSRWNLVNNGCPSHEDNHQTEVIPVTQGNAVKYPQHHKRFMFKMFSFMKSKASEGKVFIHCNAEVCKGAQCCLPNCSQELRHLKTKDEENGQTSFQNNPSIISKGPLLLQ</sequence>
<dbReference type="GO" id="GO:0007338">
    <property type="term" value="P:single fertilization"/>
    <property type="evidence" value="ECO:0007669"/>
    <property type="project" value="UniProtKB-KW"/>
</dbReference>
<organism evidence="17 18">
    <name type="scientific">Coilia grayii</name>
    <name type="common">Gray's grenadier anchovy</name>
    <dbReference type="NCBI Taxonomy" id="363190"/>
    <lineage>
        <taxon>Eukaryota</taxon>
        <taxon>Metazoa</taxon>
        <taxon>Chordata</taxon>
        <taxon>Craniata</taxon>
        <taxon>Vertebrata</taxon>
        <taxon>Euteleostomi</taxon>
        <taxon>Actinopterygii</taxon>
        <taxon>Neopterygii</taxon>
        <taxon>Teleostei</taxon>
        <taxon>Clupei</taxon>
        <taxon>Clupeiformes</taxon>
        <taxon>Clupeoidei</taxon>
        <taxon>Engraulidae</taxon>
        <taxon>Coilinae</taxon>
        <taxon>Coilia</taxon>
    </lineage>
</organism>
<dbReference type="GO" id="GO:0005886">
    <property type="term" value="C:plasma membrane"/>
    <property type="evidence" value="ECO:0007669"/>
    <property type="project" value="UniProtKB-SubCell"/>
</dbReference>
<dbReference type="PROSITE" id="PS51034">
    <property type="entry name" value="ZP_2"/>
    <property type="match status" value="1"/>
</dbReference>
<keyword evidence="6 14" id="KW-0812">Transmembrane</keyword>
<evidence type="ECO:0000256" key="11">
    <source>
        <dbReference type="ARBA" id="ARBA00023279"/>
    </source>
</evidence>
<feature type="compositionally biased region" description="Polar residues" evidence="13">
    <location>
        <begin position="296"/>
        <end position="306"/>
    </location>
</feature>
<dbReference type="InterPro" id="IPR055355">
    <property type="entry name" value="ZP-C"/>
</dbReference>
<dbReference type="GO" id="GO:0035805">
    <property type="term" value="C:egg coat"/>
    <property type="evidence" value="ECO:0007669"/>
    <property type="project" value="UniProtKB-SubCell"/>
</dbReference>
<feature type="compositionally biased region" description="Polar residues" evidence="13">
    <location>
        <begin position="202"/>
        <end position="212"/>
    </location>
</feature>
<dbReference type="AlphaFoldDB" id="A0ABD1K9D1"/>
<keyword evidence="5" id="KW-0165">Cleavage on pair of basic residues</keyword>
<dbReference type="InterPro" id="IPR013106">
    <property type="entry name" value="Ig_V-set"/>
</dbReference>
<gene>
    <name evidence="17" type="ORF">ACEWY4_007908</name>
</gene>
<keyword evidence="2" id="KW-1003">Cell membrane</keyword>
<dbReference type="Pfam" id="PF23344">
    <property type="entry name" value="ZP-N"/>
    <property type="match status" value="1"/>
</dbReference>
<keyword evidence="3" id="KW-0964">Secreted</keyword>
<evidence type="ECO:0000256" key="8">
    <source>
        <dbReference type="ARBA" id="ARBA00023136"/>
    </source>
</evidence>
<evidence type="ECO:0000313" key="18">
    <source>
        <dbReference type="Proteomes" id="UP001591681"/>
    </source>
</evidence>
<dbReference type="Proteomes" id="UP001591681">
    <property type="component" value="Unassembled WGS sequence"/>
</dbReference>
<reference evidence="17 18" key="1">
    <citation type="submission" date="2024-09" db="EMBL/GenBank/DDBJ databases">
        <title>A chromosome-level genome assembly of Gray's grenadier anchovy, Coilia grayii.</title>
        <authorList>
            <person name="Fu Z."/>
        </authorList>
    </citation>
    <scope>NUCLEOTIDE SEQUENCE [LARGE SCALE GENOMIC DNA]</scope>
    <source>
        <strain evidence="17">G4</strain>
        <tissue evidence="17">Muscle</tissue>
    </source>
</reference>
<feature type="region of interest" description="Disordered" evidence="13">
    <location>
        <begin position="698"/>
        <end position="721"/>
    </location>
</feature>
<dbReference type="PRINTS" id="PR00023">
    <property type="entry name" value="ZPELLUCIDA"/>
</dbReference>
<accession>A0ABD1K9D1</accession>
<keyword evidence="9" id="KW-1015">Disulfide bond</keyword>
<feature type="compositionally biased region" description="Basic and acidic residues" evidence="13">
    <location>
        <begin position="228"/>
        <end position="243"/>
    </location>
</feature>
<keyword evidence="4" id="KW-0272">Extracellular matrix</keyword>
<keyword evidence="7 14" id="KW-1133">Transmembrane helix</keyword>
<protein>
    <recommendedName>
        <fullName evidence="16">ZP domain-containing protein</fullName>
    </recommendedName>
</protein>
<evidence type="ECO:0000256" key="14">
    <source>
        <dbReference type="SAM" id="Phobius"/>
    </source>
</evidence>
<feature type="transmembrane region" description="Helical" evidence="14">
    <location>
        <begin position="155"/>
        <end position="178"/>
    </location>
</feature>
<feature type="signal peptide" evidence="15">
    <location>
        <begin position="1"/>
        <end position="24"/>
    </location>
</feature>
<feature type="region of interest" description="Disordered" evidence="13">
    <location>
        <begin position="202"/>
        <end position="268"/>
    </location>
</feature>
<evidence type="ECO:0000256" key="9">
    <source>
        <dbReference type="ARBA" id="ARBA00023157"/>
    </source>
</evidence>
<evidence type="ECO:0000256" key="7">
    <source>
        <dbReference type="ARBA" id="ARBA00022989"/>
    </source>
</evidence>
<evidence type="ECO:0000256" key="6">
    <source>
        <dbReference type="ARBA" id="ARBA00022692"/>
    </source>
</evidence>